<dbReference type="Gene3D" id="2.130.10.10">
    <property type="entry name" value="YVTN repeat-like/Quinoprotein amine dehydrogenase"/>
    <property type="match status" value="1"/>
</dbReference>
<dbReference type="InterPro" id="IPR051179">
    <property type="entry name" value="WD_repeat_multifunction"/>
</dbReference>
<dbReference type="Pfam" id="PF00400">
    <property type="entry name" value="WD40"/>
    <property type="match status" value="3"/>
</dbReference>
<dbReference type="InterPro" id="IPR001680">
    <property type="entry name" value="WD40_rpt"/>
</dbReference>
<organism evidence="6 7">
    <name type="scientific">Euroglyphus maynei</name>
    <name type="common">Mayne's house dust mite</name>
    <dbReference type="NCBI Taxonomy" id="6958"/>
    <lineage>
        <taxon>Eukaryota</taxon>
        <taxon>Metazoa</taxon>
        <taxon>Ecdysozoa</taxon>
        <taxon>Arthropoda</taxon>
        <taxon>Chelicerata</taxon>
        <taxon>Arachnida</taxon>
        <taxon>Acari</taxon>
        <taxon>Acariformes</taxon>
        <taxon>Sarcoptiformes</taxon>
        <taxon>Astigmata</taxon>
        <taxon>Psoroptidia</taxon>
        <taxon>Analgoidea</taxon>
        <taxon>Pyroglyphidae</taxon>
        <taxon>Pyroglyphinae</taxon>
        <taxon>Euroglyphus</taxon>
    </lineage>
</organism>
<comment type="caution">
    <text evidence="6">The sequence shown here is derived from an EMBL/GenBank/DDBJ whole genome shotgun (WGS) entry which is preliminary data.</text>
</comment>
<accession>A0A1Y3BRH3</accession>
<dbReference type="InterPro" id="IPR036322">
    <property type="entry name" value="WD40_repeat_dom_sf"/>
</dbReference>
<dbReference type="Proteomes" id="UP000194236">
    <property type="component" value="Unassembled WGS sequence"/>
</dbReference>
<dbReference type="SUPFAM" id="SSF50978">
    <property type="entry name" value="WD40 repeat-like"/>
    <property type="match status" value="1"/>
</dbReference>
<feature type="non-terminal residue" evidence="6">
    <location>
        <position position="278"/>
    </location>
</feature>
<dbReference type="AlphaFoldDB" id="A0A1Y3BRH3"/>
<keyword evidence="7" id="KW-1185">Reference proteome</keyword>
<keyword evidence="3" id="KW-0647">Proteasome</keyword>
<evidence type="ECO:0000256" key="1">
    <source>
        <dbReference type="ARBA" id="ARBA00022574"/>
    </source>
</evidence>
<dbReference type="PANTHER" id="PTHR19857:SF19">
    <property type="entry name" value="26S PROTEASOME REGULATORY SUBUNIT RPN14"/>
    <property type="match status" value="1"/>
</dbReference>
<dbReference type="PROSITE" id="PS50294">
    <property type="entry name" value="WD_REPEATS_REGION"/>
    <property type="match status" value="2"/>
</dbReference>
<evidence type="ECO:0000313" key="6">
    <source>
        <dbReference type="EMBL" id="OTF81745.1"/>
    </source>
</evidence>
<dbReference type="OrthoDB" id="27537at2759"/>
<proteinExistence type="inferred from homology"/>
<evidence type="ECO:0000256" key="3">
    <source>
        <dbReference type="ARBA" id="ARBA00022942"/>
    </source>
</evidence>
<comment type="similarity">
    <text evidence="4">Belongs to the WD repeat PAAF1/RPN14 family.</text>
</comment>
<keyword evidence="1 5" id="KW-0853">WD repeat</keyword>
<keyword evidence="2" id="KW-0677">Repeat</keyword>
<reference evidence="6 7" key="1">
    <citation type="submission" date="2017-03" db="EMBL/GenBank/DDBJ databases">
        <title>Genome Survey of Euroglyphus maynei.</title>
        <authorList>
            <person name="Arlian L.G."/>
            <person name="Morgan M.S."/>
            <person name="Rider S.D."/>
        </authorList>
    </citation>
    <scope>NUCLEOTIDE SEQUENCE [LARGE SCALE GENOMIC DNA]</scope>
    <source>
        <strain evidence="6">Arlian Lab</strain>
        <tissue evidence="6">Whole body</tissue>
    </source>
</reference>
<evidence type="ECO:0000313" key="7">
    <source>
        <dbReference type="Proteomes" id="UP000194236"/>
    </source>
</evidence>
<dbReference type="PANTHER" id="PTHR19857">
    <property type="entry name" value="MITOCHONDRIAL DIVISION PROTEIN 1-RELATED"/>
    <property type="match status" value="1"/>
</dbReference>
<protein>
    <submittedName>
        <fullName evidence="6">Uncharacterized protein</fullName>
    </submittedName>
</protein>
<sequence>MTKIINFPNYHLQSDWHDAGINEKIWLHSTNIKDHHDDNVQNKTYNLKIVKDSDIVIDNNTDDFTIEDYSQRCLAIHDVKSNITHRFIAPVRIFQSIHQKSIIALDVARTGIAVSASTDGTMKVWDTVKNVQKFELKGHYADVNRCRFFPSNEVIVSAGADMLIKIWSAIDGSCPVTMKGHTGSINDLAIVDRGRNIISVGHDGMAKLWSCAKQTCIANIFDTGNISINACAIKSFPDSFDLGQRQDPTNDDCVGTSDKMILLGTESGFVHGIGVDSK</sequence>
<feature type="repeat" description="WD" evidence="5">
    <location>
        <begin position="136"/>
        <end position="177"/>
    </location>
</feature>
<evidence type="ECO:0000256" key="4">
    <source>
        <dbReference type="ARBA" id="ARBA00038321"/>
    </source>
</evidence>
<gene>
    <name evidence="6" type="ORF">BLA29_008401</name>
</gene>
<dbReference type="EMBL" id="MUJZ01011965">
    <property type="protein sequence ID" value="OTF81745.1"/>
    <property type="molecule type" value="Genomic_DNA"/>
</dbReference>
<dbReference type="PRINTS" id="PR00320">
    <property type="entry name" value="GPROTEINBRPT"/>
</dbReference>
<evidence type="ECO:0000256" key="2">
    <source>
        <dbReference type="ARBA" id="ARBA00022737"/>
    </source>
</evidence>
<feature type="repeat" description="WD" evidence="5">
    <location>
        <begin position="95"/>
        <end position="126"/>
    </location>
</feature>
<dbReference type="InterPro" id="IPR015943">
    <property type="entry name" value="WD40/YVTN_repeat-like_dom_sf"/>
</dbReference>
<dbReference type="GO" id="GO:0000502">
    <property type="term" value="C:proteasome complex"/>
    <property type="evidence" value="ECO:0007669"/>
    <property type="project" value="UniProtKB-KW"/>
</dbReference>
<dbReference type="PROSITE" id="PS50082">
    <property type="entry name" value="WD_REPEATS_2"/>
    <property type="match status" value="3"/>
</dbReference>
<evidence type="ECO:0000256" key="5">
    <source>
        <dbReference type="PROSITE-ProRule" id="PRU00221"/>
    </source>
</evidence>
<name>A0A1Y3BRH3_EURMA</name>
<dbReference type="InterPro" id="IPR020472">
    <property type="entry name" value="WD40_PAC1"/>
</dbReference>
<dbReference type="SMART" id="SM00320">
    <property type="entry name" value="WD40"/>
    <property type="match status" value="3"/>
</dbReference>
<feature type="repeat" description="WD" evidence="5">
    <location>
        <begin position="178"/>
        <end position="210"/>
    </location>
</feature>